<dbReference type="GeneID" id="95407951"/>
<dbReference type="EMBL" id="JAGGKI010000036">
    <property type="protein sequence ID" value="MBP1896977.1"/>
    <property type="molecule type" value="Genomic_DNA"/>
</dbReference>
<dbReference type="Proteomes" id="UP000706926">
    <property type="component" value="Unassembled WGS sequence"/>
</dbReference>
<comment type="caution">
    <text evidence="1">The sequence shown here is derived from an EMBL/GenBank/DDBJ whole genome shotgun (WGS) entry which is preliminary data.</text>
</comment>
<organism evidence="1 2">
    <name type="scientific">Paenibacillus lactis</name>
    <dbReference type="NCBI Taxonomy" id="228574"/>
    <lineage>
        <taxon>Bacteria</taxon>
        <taxon>Bacillati</taxon>
        <taxon>Bacillota</taxon>
        <taxon>Bacilli</taxon>
        <taxon>Bacillales</taxon>
        <taxon>Paenibacillaceae</taxon>
        <taxon>Paenibacillus</taxon>
    </lineage>
</organism>
<keyword evidence="2" id="KW-1185">Reference proteome</keyword>
<name>A0ABS4FL41_9BACL</name>
<gene>
    <name evidence="1" type="ORF">J2Z18_006122</name>
</gene>
<reference evidence="1 2" key="1">
    <citation type="submission" date="2021-03" db="EMBL/GenBank/DDBJ databases">
        <title>Genomic Encyclopedia of Type Strains, Phase IV (KMG-IV): sequencing the most valuable type-strain genomes for metagenomic binning, comparative biology and taxonomic classification.</title>
        <authorList>
            <person name="Goeker M."/>
        </authorList>
    </citation>
    <scope>NUCLEOTIDE SEQUENCE [LARGE SCALE GENOMIC DNA]</scope>
    <source>
        <strain evidence="1 2">DSM 15596</strain>
    </source>
</reference>
<proteinExistence type="predicted"/>
<accession>A0ABS4FL41</accession>
<protein>
    <submittedName>
        <fullName evidence="1">Uncharacterized protein</fullName>
    </submittedName>
</protein>
<evidence type="ECO:0000313" key="2">
    <source>
        <dbReference type="Proteomes" id="UP000706926"/>
    </source>
</evidence>
<evidence type="ECO:0000313" key="1">
    <source>
        <dbReference type="EMBL" id="MBP1896977.1"/>
    </source>
</evidence>
<dbReference type="RefSeq" id="WP_007128012.1">
    <property type="nucleotide sequence ID" value="NZ_CP139098.1"/>
</dbReference>
<sequence length="66" mass="7823">MEQHRSIIFCAEFEDFRSNTIQRISGFPKRHDPEKNGMNWSAWPIMRLNKLQIAVLDDQLFDTGNK</sequence>